<gene>
    <name evidence="3" type="ORF">C494_08492</name>
</gene>
<evidence type="ECO:0000256" key="1">
    <source>
        <dbReference type="SAM" id="MobiDB-lite"/>
    </source>
</evidence>
<dbReference type="EMBL" id="AOHY01000021">
    <property type="protein sequence ID" value="ELY49236.1"/>
    <property type="molecule type" value="Genomic_DNA"/>
</dbReference>
<feature type="region of interest" description="Disordered" evidence="1">
    <location>
        <begin position="397"/>
        <end position="433"/>
    </location>
</feature>
<reference evidence="3 4" key="1">
    <citation type="journal article" date="2014" name="PLoS Genet.">
        <title>Phylogenetically driven sequencing of extremely halophilic archaea reveals strategies for static and dynamic osmo-response.</title>
        <authorList>
            <person name="Becker E.A."/>
            <person name="Seitzer P.M."/>
            <person name="Tritt A."/>
            <person name="Larsen D."/>
            <person name="Krusor M."/>
            <person name="Yao A.I."/>
            <person name="Wu D."/>
            <person name="Madern D."/>
            <person name="Eisen J.A."/>
            <person name="Darling A.E."/>
            <person name="Facciotti M.T."/>
        </authorList>
    </citation>
    <scope>NUCLEOTIDE SEQUENCE [LARGE SCALE GENOMIC DNA]</scope>
    <source>
        <strain evidence="3 4">JCM 10635</strain>
    </source>
</reference>
<keyword evidence="2" id="KW-0812">Transmembrane</keyword>
<keyword evidence="2" id="KW-1133">Transmembrane helix</keyword>
<evidence type="ECO:0000256" key="2">
    <source>
        <dbReference type="SAM" id="Phobius"/>
    </source>
</evidence>
<dbReference type="AlphaFoldDB" id="L9WJ30"/>
<dbReference type="OrthoDB" id="121941at2157"/>
<name>L9WJ30_9EURY</name>
<dbReference type="STRING" id="1227500.C494_08492"/>
<feature type="transmembrane region" description="Helical" evidence="2">
    <location>
        <begin position="12"/>
        <end position="32"/>
    </location>
</feature>
<proteinExistence type="predicted"/>
<dbReference type="NCBIfam" id="TIGR02537">
    <property type="entry name" value="arch_flag_Nterm"/>
    <property type="match status" value="1"/>
</dbReference>
<dbReference type="Proteomes" id="UP000011690">
    <property type="component" value="Unassembled WGS sequence"/>
</dbReference>
<keyword evidence="4" id="KW-1185">Reference proteome</keyword>
<keyword evidence="2" id="KW-0472">Membrane</keyword>
<organism evidence="3 4">
    <name type="scientific">Natronorubrum bangense JCM 10635</name>
    <dbReference type="NCBI Taxonomy" id="1227500"/>
    <lineage>
        <taxon>Archaea</taxon>
        <taxon>Methanobacteriati</taxon>
        <taxon>Methanobacteriota</taxon>
        <taxon>Stenosarchaea group</taxon>
        <taxon>Halobacteria</taxon>
        <taxon>Halobacteriales</taxon>
        <taxon>Natrialbaceae</taxon>
        <taxon>Natronorubrum</taxon>
    </lineage>
</organism>
<feature type="compositionally biased region" description="Acidic residues" evidence="1">
    <location>
        <begin position="398"/>
        <end position="414"/>
    </location>
</feature>
<dbReference type="PATRIC" id="fig|1227500.6.peg.1705"/>
<feature type="compositionally biased region" description="Polar residues" evidence="1">
    <location>
        <begin position="423"/>
        <end position="433"/>
    </location>
</feature>
<protein>
    <submittedName>
        <fullName evidence="3">Uncharacterized protein</fullName>
    </submittedName>
</protein>
<comment type="caution">
    <text evidence="3">The sequence shown here is derived from an EMBL/GenBank/DDBJ whole genome shotgun (WGS) entry which is preliminary data.</text>
</comment>
<evidence type="ECO:0000313" key="4">
    <source>
        <dbReference type="Proteomes" id="UP000011690"/>
    </source>
</evidence>
<accession>L9WJ30</accession>
<sequence>MTFHNGFDDRAVSPLIGAILLLAILVALLGLLQLNAVPALTSQTEFEHNQHVQGELKDLTAGIERTATTGTGESVAITPGVRYPSRVVLVNPPPASGTIRTASASNLTIDGAHANGATGDYWNGSNKSIPTRQIIYEPHYNEYDNAPETVLELGAVYNRVDDTTIATGDRGVIDGRTLSLTSVSGEYRHTGVDRTLVDLTPSSTETRTVTVTDRENPITLTLPTDLDESEWESLLESEYDPDGDEDNDRYVTDYSCTSEAPGSCGELTVTLQPDATYELHLAQVGVGHSSVAQTPTYLTDVVGNETSIRAGTQQRLVTEARDELDNPVSGVSVTADVVSGPGTVRTPDQRSDTDGRTAFIYDAPEIVDGVEPVTVEATFGDGAAERTVTFTFHVWGESTEEELEDPADESEPDDPSERDGPTIQITNVDDQSNPVFDSYEVTAEMESVEADLSRVEFELIDSTTGDVLETEIDSTVSGTSATVTQRLERRAGPGSSSEYRISAVVYTTDGMSTSDEWVPDSP</sequence>
<dbReference type="InterPro" id="IPR013373">
    <property type="entry name" value="Flagellin/pilin_N_arc"/>
</dbReference>
<dbReference type="RefSeq" id="WP_006065857.1">
    <property type="nucleotide sequence ID" value="NZ_AOHY01000021.1"/>
</dbReference>
<evidence type="ECO:0000313" key="3">
    <source>
        <dbReference type="EMBL" id="ELY49236.1"/>
    </source>
</evidence>
<dbReference type="eggNOG" id="arCOG02916">
    <property type="taxonomic scope" value="Archaea"/>
</dbReference>